<dbReference type="InterPro" id="IPR027304">
    <property type="entry name" value="Trigger_fact/SurA_dom_sf"/>
</dbReference>
<evidence type="ECO:0000256" key="2">
    <source>
        <dbReference type="SAM" id="Coils"/>
    </source>
</evidence>
<feature type="chain" id="PRO_5038423555" evidence="3">
    <location>
        <begin position="27"/>
        <end position="339"/>
    </location>
</feature>
<evidence type="ECO:0000259" key="4">
    <source>
        <dbReference type="PROSITE" id="PS50198"/>
    </source>
</evidence>
<dbReference type="Gene3D" id="3.10.50.40">
    <property type="match status" value="1"/>
</dbReference>
<proteinExistence type="predicted"/>
<keyword evidence="1" id="KW-0413">Isomerase</keyword>
<name>A0A4R3L4P2_9BACL</name>
<evidence type="ECO:0000313" key="6">
    <source>
        <dbReference type="Proteomes" id="UP000294937"/>
    </source>
</evidence>
<keyword evidence="6" id="KW-1185">Reference proteome</keyword>
<dbReference type="EMBL" id="SMAG01000004">
    <property type="protein sequence ID" value="TCS94292.1"/>
    <property type="molecule type" value="Genomic_DNA"/>
</dbReference>
<dbReference type="GO" id="GO:0003755">
    <property type="term" value="F:peptidyl-prolyl cis-trans isomerase activity"/>
    <property type="evidence" value="ECO:0007669"/>
    <property type="project" value="UniProtKB-KW"/>
</dbReference>
<evidence type="ECO:0000256" key="3">
    <source>
        <dbReference type="SAM" id="SignalP"/>
    </source>
</evidence>
<evidence type="ECO:0000313" key="5">
    <source>
        <dbReference type="EMBL" id="TCS94292.1"/>
    </source>
</evidence>
<dbReference type="PANTHER" id="PTHR47245">
    <property type="entry name" value="PEPTIDYLPROLYL ISOMERASE"/>
    <property type="match status" value="1"/>
</dbReference>
<accession>A0A4R3L4P2</accession>
<feature type="coiled-coil region" evidence="2">
    <location>
        <begin position="119"/>
        <end position="146"/>
    </location>
</feature>
<feature type="domain" description="PpiC" evidence="4">
    <location>
        <begin position="191"/>
        <end position="295"/>
    </location>
</feature>
<dbReference type="RefSeq" id="WP_165875913.1">
    <property type="nucleotide sequence ID" value="NZ_SMAG01000004.1"/>
</dbReference>
<dbReference type="PROSITE" id="PS51257">
    <property type="entry name" value="PROKAR_LIPOPROTEIN"/>
    <property type="match status" value="1"/>
</dbReference>
<dbReference type="SUPFAM" id="SSF109998">
    <property type="entry name" value="Triger factor/SurA peptide-binding domain-like"/>
    <property type="match status" value="1"/>
</dbReference>
<keyword evidence="1" id="KW-0697">Rotamase</keyword>
<feature type="signal peptide" evidence="3">
    <location>
        <begin position="1"/>
        <end position="26"/>
    </location>
</feature>
<comment type="caution">
    <text evidence="5">The sequence shown here is derived from an EMBL/GenBank/DDBJ whole genome shotgun (WGS) entry which is preliminary data.</text>
</comment>
<keyword evidence="3" id="KW-0732">Signal</keyword>
<dbReference type="InterPro" id="IPR050245">
    <property type="entry name" value="PrsA_foldase"/>
</dbReference>
<dbReference type="InterPro" id="IPR046357">
    <property type="entry name" value="PPIase_dom_sf"/>
</dbReference>
<protein>
    <submittedName>
        <fullName evidence="5">Foldase protein PrsA</fullName>
    </submittedName>
</protein>
<evidence type="ECO:0000256" key="1">
    <source>
        <dbReference type="PROSITE-ProRule" id="PRU00278"/>
    </source>
</evidence>
<dbReference type="PROSITE" id="PS50198">
    <property type="entry name" value="PPIC_PPIASE_2"/>
    <property type="match status" value="1"/>
</dbReference>
<reference evidence="5 6" key="1">
    <citation type="submission" date="2019-03" db="EMBL/GenBank/DDBJ databases">
        <title>Genomic Encyclopedia of Type Strains, Phase IV (KMG-IV): sequencing the most valuable type-strain genomes for metagenomic binning, comparative biology and taxonomic classification.</title>
        <authorList>
            <person name="Goeker M."/>
        </authorList>
    </citation>
    <scope>NUCLEOTIDE SEQUENCE [LARGE SCALE GENOMIC DNA]</scope>
    <source>
        <strain evidence="5 6">DSM 45707</strain>
    </source>
</reference>
<dbReference type="PANTHER" id="PTHR47245:SF2">
    <property type="entry name" value="PEPTIDYL-PROLYL CIS-TRANS ISOMERASE HP_0175-RELATED"/>
    <property type="match status" value="1"/>
</dbReference>
<keyword evidence="2" id="KW-0175">Coiled coil</keyword>
<dbReference type="AlphaFoldDB" id="A0A4R3L4P2"/>
<sequence length="339" mass="38404">MRHWSRRRILAGLLSAVLVGSMLLTGCSTDEKEDIKNQQGQEDSGEFKPLSTTSKKVVAKYQGGQITEGELNRYINIFSFFSPQIGMMLTASEMSEQVSEIKEQLSKEYAGQLYISSKMKDEETYFKKADETLKELDEEFKTAATQDPKGPKSVDEAIKGKGFNKEELRKFIARDFQLRAYYDEQFKKEQYDAVKVDHILIALENAQTKEPLRTDAEAKKRAEEVKKKLDAGGDFAKLAKEYSDDPGSKDQGGKIEGAADQFVPEFAQAAKTLPLNQVSGLVKTDYGYHILKVIERKKESVTQAPDEYKGKKSQDIFMEILDKEVHYESFMPKPEPAKK</sequence>
<organism evidence="5 6">
    <name type="scientific">Hazenella coriacea</name>
    <dbReference type="NCBI Taxonomy" id="1179467"/>
    <lineage>
        <taxon>Bacteria</taxon>
        <taxon>Bacillati</taxon>
        <taxon>Bacillota</taxon>
        <taxon>Bacilli</taxon>
        <taxon>Bacillales</taxon>
        <taxon>Thermoactinomycetaceae</taxon>
        <taxon>Hazenella</taxon>
    </lineage>
</organism>
<dbReference type="Pfam" id="PF13616">
    <property type="entry name" value="Rotamase_3"/>
    <property type="match status" value="1"/>
</dbReference>
<dbReference type="Proteomes" id="UP000294937">
    <property type="component" value="Unassembled WGS sequence"/>
</dbReference>
<dbReference type="InterPro" id="IPR000297">
    <property type="entry name" value="PPIase_PpiC"/>
</dbReference>
<gene>
    <name evidence="5" type="ORF">EDD58_104163</name>
</gene>
<dbReference type="SUPFAM" id="SSF54534">
    <property type="entry name" value="FKBP-like"/>
    <property type="match status" value="1"/>
</dbReference>